<dbReference type="Proteomes" id="UP000701801">
    <property type="component" value="Unassembled WGS sequence"/>
</dbReference>
<proteinExistence type="predicted"/>
<keyword evidence="3" id="KW-0223">Dioxygenase</keyword>
<evidence type="ECO:0000259" key="7">
    <source>
        <dbReference type="SMART" id="SM00702"/>
    </source>
</evidence>
<keyword evidence="4" id="KW-0560">Oxidoreductase</keyword>
<dbReference type="GO" id="GO:0005783">
    <property type="term" value="C:endoplasmic reticulum"/>
    <property type="evidence" value="ECO:0007669"/>
    <property type="project" value="TreeGrafter"/>
</dbReference>
<dbReference type="InterPro" id="IPR044862">
    <property type="entry name" value="Pro_4_hyd_alph_FE2OG_OXY"/>
</dbReference>
<dbReference type="InterPro" id="IPR045054">
    <property type="entry name" value="P4HA-like"/>
</dbReference>
<dbReference type="Gene3D" id="2.60.120.620">
    <property type="entry name" value="q2cbj1_9rhob like domain"/>
    <property type="match status" value="1"/>
</dbReference>
<comment type="caution">
    <text evidence="8">The sequence shown here is derived from an EMBL/GenBank/DDBJ whole genome shotgun (WGS) entry which is preliminary data.</text>
</comment>
<dbReference type="Pfam" id="PF13640">
    <property type="entry name" value="2OG-FeII_Oxy_3"/>
    <property type="match status" value="1"/>
</dbReference>
<feature type="region of interest" description="Disordered" evidence="6">
    <location>
        <begin position="100"/>
        <end position="130"/>
    </location>
</feature>
<evidence type="ECO:0000256" key="1">
    <source>
        <dbReference type="ARBA" id="ARBA00001961"/>
    </source>
</evidence>
<dbReference type="AlphaFoldDB" id="A0A9N9LBK4"/>
<comment type="cofactor">
    <cofactor evidence="1">
        <name>L-ascorbate</name>
        <dbReference type="ChEBI" id="CHEBI:38290"/>
    </cofactor>
</comment>
<evidence type="ECO:0000256" key="4">
    <source>
        <dbReference type="ARBA" id="ARBA00023002"/>
    </source>
</evidence>
<accession>A0A9N9LBK4</accession>
<dbReference type="GO" id="GO:0004656">
    <property type="term" value="F:procollagen-proline 4-dioxygenase activity"/>
    <property type="evidence" value="ECO:0007669"/>
    <property type="project" value="TreeGrafter"/>
</dbReference>
<feature type="compositionally biased region" description="Polar residues" evidence="6">
    <location>
        <begin position="100"/>
        <end position="109"/>
    </location>
</feature>
<gene>
    <name evidence="8" type="ORF">HYALB_00008616</name>
</gene>
<reference evidence="8" key="1">
    <citation type="submission" date="2021-07" db="EMBL/GenBank/DDBJ databases">
        <authorList>
            <person name="Durling M."/>
        </authorList>
    </citation>
    <scope>NUCLEOTIDE SEQUENCE</scope>
</reference>
<evidence type="ECO:0000313" key="9">
    <source>
        <dbReference type="Proteomes" id="UP000701801"/>
    </source>
</evidence>
<evidence type="ECO:0000256" key="3">
    <source>
        <dbReference type="ARBA" id="ARBA00022964"/>
    </source>
</evidence>
<feature type="domain" description="Prolyl 4-hydroxylase alpha subunit" evidence="7">
    <location>
        <begin position="80"/>
        <end position="281"/>
    </location>
</feature>
<feature type="compositionally biased region" description="Polar residues" evidence="6">
    <location>
        <begin position="118"/>
        <end position="129"/>
    </location>
</feature>
<dbReference type="InterPro" id="IPR006620">
    <property type="entry name" value="Pro_4_hyd_alph"/>
</dbReference>
<evidence type="ECO:0000313" key="8">
    <source>
        <dbReference type="EMBL" id="CAG8971138.1"/>
    </source>
</evidence>
<dbReference type="PANTHER" id="PTHR10869:SF246">
    <property type="entry name" value="TRANSMEMBRANE PROLYL 4-HYDROXYLASE"/>
    <property type="match status" value="1"/>
</dbReference>
<organism evidence="8 9">
    <name type="scientific">Hymenoscyphus albidus</name>
    <dbReference type="NCBI Taxonomy" id="595503"/>
    <lineage>
        <taxon>Eukaryota</taxon>
        <taxon>Fungi</taxon>
        <taxon>Dikarya</taxon>
        <taxon>Ascomycota</taxon>
        <taxon>Pezizomycotina</taxon>
        <taxon>Leotiomycetes</taxon>
        <taxon>Helotiales</taxon>
        <taxon>Helotiaceae</taxon>
        <taxon>Hymenoscyphus</taxon>
    </lineage>
</organism>
<evidence type="ECO:0000256" key="2">
    <source>
        <dbReference type="ARBA" id="ARBA00022723"/>
    </source>
</evidence>
<name>A0A9N9LBK4_9HELO</name>
<dbReference type="GO" id="GO:0031418">
    <property type="term" value="F:L-ascorbic acid binding"/>
    <property type="evidence" value="ECO:0007669"/>
    <property type="project" value="InterPro"/>
</dbReference>
<keyword evidence="5" id="KW-0408">Iron</keyword>
<evidence type="ECO:0000256" key="6">
    <source>
        <dbReference type="SAM" id="MobiDB-lite"/>
    </source>
</evidence>
<keyword evidence="9" id="KW-1185">Reference proteome</keyword>
<keyword evidence="2" id="KW-0479">Metal-binding</keyword>
<protein>
    <recommendedName>
        <fullName evidence="7">Prolyl 4-hydroxylase alpha subunit domain-containing protein</fullName>
    </recommendedName>
</protein>
<dbReference type="EMBL" id="CAJVRM010000010">
    <property type="protein sequence ID" value="CAG8971138.1"/>
    <property type="molecule type" value="Genomic_DNA"/>
</dbReference>
<dbReference type="GO" id="GO:0005506">
    <property type="term" value="F:iron ion binding"/>
    <property type="evidence" value="ECO:0007669"/>
    <property type="project" value="InterPro"/>
</dbReference>
<evidence type="ECO:0000256" key="5">
    <source>
        <dbReference type="ARBA" id="ARBA00023004"/>
    </source>
</evidence>
<dbReference type="PANTHER" id="PTHR10869">
    <property type="entry name" value="PROLYL 4-HYDROXYLASE ALPHA SUBUNIT"/>
    <property type="match status" value="1"/>
</dbReference>
<dbReference type="SMART" id="SM00702">
    <property type="entry name" value="P4Hc"/>
    <property type="match status" value="1"/>
</dbReference>
<dbReference type="OrthoDB" id="420380at2759"/>
<sequence length="296" mass="33132">MSFIPNFVSTHRTRVPRHSSTKRPLFNLKMPRIPHLSAITVISLLAHAVLGSASTSRQTALQSTPCEDPPYRIHVLSKSPLVIYISDFVTEKERQHVQELTKSSFTRSSVADEAGTKGQRQTRTSQSASVPRDDIVRCIENRALSFQGFDIPRSHLEPLQLVKYGTGEEYHPHTDWFEAELQNTAEVGGNRETSFFAYIAVSNITGGGTNFPMLDAPREERWCEYIDCDEPWENGVTFRPVSGNAVFWQNLAGNGTGDHATLHAGLPVTSGNKIGMNIWTRQWALSSDYRDRGVDE</sequence>